<keyword evidence="2" id="KW-1185">Reference proteome</keyword>
<dbReference type="EMBL" id="JAFBMS010000010">
    <property type="protein sequence ID" value="KAG9348787.1"/>
    <property type="molecule type" value="Genomic_DNA"/>
</dbReference>
<protein>
    <submittedName>
        <fullName evidence="1">Uncharacterized protein</fullName>
    </submittedName>
</protein>
<name>A0A8T2PIU7_9TELE</name>
<evidence type="ECO:0000313" key="2">
    <source>
        <dbReference type="Proteomes" id="UP000824540"/>
    </source>
</evidence>
<dbReference type="Proteomes" id="UP000824540">
    <property type="component" value="Unassembled WGS sequence"/>
</dbReference>
<feature type="non-terminal residue" evidence="1">
    <location>
        <position position="163"/>
    </location>
</feature>
<comment type="caution">
    <text evidence="1">The sequence shown here is derived from an EMBL/GenBank/DDBJ whole genome shotgun (WGS) entry which is preliminary data.</text>
</comment>
<reference evidence="1" key="1">
    <citation type="thesis" date="2021" institute="BYU ScholarsArchive" country="Provo, UT, USA">
        <title>Applications of and Algorithms for Genome Assembly and Genomic Analyses with an Emphasis on Marine Teleosts.</title>
        <authorList>
            <person name="Pickett B.D."/>
        </authorList>
    </citation>
    <scope>NUCLEOTIDE SEQUENCE</scope>
    <source>
        <strain evidence="1">HI-2016</strain>
    </source>
</reference>
<accession>A0A8T2PIU7</accession>
<evidence type="ECO:0000313" key="1">
    <source>
        <dbReference type="EMBL" id="KAG9348787.1"/>
    </source>
</evidence>
<proteinExistence type="predicted"/>
<organism evidence="1 2">
    <name type="scientific">Albula glossodonta</name>
    <name type="common">roundjaw bonefish</name>
    <dbReference type="NCBI Taxonomy" id="121402"/>
    <lineage>
        <taxon>Eukaryota</taxon>
        <taxon>Metazoa</taxon>
        <taxon>Chordata</taxon>
        <taxon>Craniata</taxon>
        <taxon>Vertebrata</taxon>
        <taxon>Euteleostomi</taxon>
        <taxon>Actinopterygii</taxon>
        <taxon>Neopterygii</taxon>
        <taxon>Teleostei</taxon>
        <taxon>Albuliformes</taxon>
        <taxon>Albulidae</taxon>
        <taxon>Albula</taxon>
    </lineage>
</organism>
<gene>
    <name evidence="1" type="ORF">JZ751_029104</name>
</gene>
<dbReference type="AlphaFoldDB" id="A0A8T2PIU7"/>
<sequence length="163" mass="17902">MAPTLKKAQLGFYSPLSLTLSTGHSPSEACSVSRTAPSSSGLTVPELTKATPICKQGENSCRLSAHKLSNRKQALPLSRPQQLHGNRYPPPIPTTFLLSLARTVYAHSGLSTKHFVVSHHGSSTELQRMNELLRYLQRSIRLHLSAAIRLRRDGINLSQSQHS</sequence>